<dbReference type="InterPro" id="IPR050091">
    <property type="entry name" value="PKS_NRPS_Biosynth_Enz"/>
</dbReference>
<dbReference type="InterPro" id="IPR020806">
    <property type="entry name" value="PKS_PP-bd"/>
</dbReference>
<keyword evidence="3" id="KW-0808">Transferase</keyword>
<dbReference type="InterPro" id="IPR009081">
    <property type="entry name" value="PP-bd_ACP"/>
</dbReference>
<evidence type="ECO:0000313" key="5">
    <source>
        <dbReference type="EMBL" id="MCK9879154.1"/>
    </source>
</evidence>
<name>A0ABT0K5S9_9ACTN</name>
<protein>
    <submittedName>
        <fullName evidence="5">Phosphopantetheine-binding protein</fullName>
    </submittedName>
</protein>
<dbReference type="InterPro" id="IPR016039">
    <property type="entry name" value="Thiolase-like"/>
</dbReference>
<dbReference type="RefSeq" id="WP_248827197.1">
    <property type="nucleotide sequence ID" value="NZ_JALKFT010000106.1"/>
</dbReference>
<dbReference type="Gene3D" id="3.40.50.720">
    <property type="entry name" value="NAD(P)-binding Rossmann-like Domain"/>
    <property type="match status" value="1"/>
</dbReference>
<proteinExistence type="predicted"/>
<reference evidence="5 6" key="1">
    <citation type="submission" date="2022-04" db="EMBL/GenBank/DDBJ databases">
        <title>Genome diversity in the genus Frankia.</title>
        <authorList>
            <person name="Carlos-Shanley C."/>
            <person name="Hahn D."/>
        </authorList>
    </citation>
    <scope>NUCLEOTIDE SEQUENCE [LARGE SCALE GENOMIC DNA]</scope>
    <source>
        <strain evidence="5 6">Ag45/Mut15</strain>
    </source>
</reference>
<evidence type="ECO:0000259" key="4">
    <source>
        <dbReference type="PROSITE" id="PS50075"/>
    </source>
</evidence>
<evidence type="ECO:0000313" key="6">
    <source>
        <dbReference type="Proteomes" id="UP001201873"/>
    </source>
</evidence>
<dbReference type="InterPro" id="IPR006162">
    <property type="entry name" value="Ppantetheine_attach_site"/>
</dbReference>
<dbReference type="SMART" id="SM00823">
    <property type="entry name" value="PKS_PP"/>
    <property type="match status" value="1"/>
</dbReference>
<organism evidence="5 6">
    <name type="scientific">Frankia umida</name>
    <dbReference type="NCBI Taxonomy" id="573489"/>
    <lineage>
        <taxon>Bacteria</taxon>
        <taxon>Bacillati</taxon>
        <taxon>Actinomycetota</taxon>
        <taxon>Actinomycetes</taxon>
        <taxon>Frankiales</taxon>
        <taxon>Frankiaceae</taxon>
        <taxon>Frankia</taxon>
    </lineage>
</organism>
<dbReference type="Gene3D" id="1.10.1200.10">
    <property type="entry name" value="ACP-like"/>
    <property type="match status" value="1"/>
</dbReference>
<dbReference type="PANTHER" id="PTHR43775:SF51">
    <property type="entry name" value="INACTIVE PHENOLPHTHIOCEROL SYNTHESIS POLYKETIDE SYNTHASE TYPE I PKS1-RELATED"/>
    <property type="match status" value="1"/>
</dbReference>
<dbReference type="Gene3D" id="3.40.47.10">
    <property type="match status" value="1"/>
</dbReference>
<evidence type="ECO:0000256" key="3">
    <source>
        <dbReference type="ARBA" id="ARBA00022679"/>
    </source>
</evidence>
<evidence type="ECO:0000256" key="1">
    <source>
        <dbReference type="ARBA" id="ARBA00022450"/>
    </source>
</evidence>
<dbReference type="Pfam" id="PF00550">
    <property type="entry name" value="PP-binding"/>
    <property type="match status" value="1"/>
</dbReference>
<accession>A0ABT0K5S9</accession>
<dbReference type="PANTHER" id="PTHR43775">
    <property type="entry name" value="FATTY ACID SYNTHASE"/>
    <property type="match status" value="1"/>
</dbReference>
<keyword evidence="1" id="KW-0596">Phosphopantetheine</keyword>
<dbReference type="SMART" id="SM01294">
    <property type="entry name" value="PKS_PP_betabranch"/>
    <property type="match status" value="1"/>
</dbReference>
<keyword evidence="6" id="KW-1185">Reference proteome</keyword>
<dbReference type="PROSITE" id="PS00012">
    <property type="entry name" value="PHOSPHOPANTETHEINE"/>
    <property type="match status" value="1"/>
</dbReference>
<dbReference type="InterPro" id="IPR036736">
    <property type="entry name" value="ACP-like_sf"/>
</dbReference>
<feature type="domain" description="Carrier" evidence="4">
    <location>
        <begin position="105"/>
        <end position="180"/>
    </location>
</feature>
<dbReference type="EMBL" id="JALKFT010000106">
    <property type="protein sequence ID" value="MCK9879154.1"/>
    <property type="molecule type" value="Genomic_DNA"/>
</dbReference>
<evidence type="ECO:0000256" key="2">
    <source>
        <dbReference type="ARBA" id="ARBA00022553"/>
    </source>
</evidence>
<dbReference type="Proteomes" id="UP001201873">
    <property type="component" value="Unassembled WGS sequence"/>
</dbReference>
<sequence>MTSHLDTTDLTRMQRGGITAMSSEHALALFDSTLGSGRPGSPATWVTAQLDLPALRARAASAALPPVLRALVPPAPRRAARGAQENAAGSLARQLAPLAAQERDAFLLELVRRQVAEVLGHPSAQSVEPERSFREVGFDSLTAVDLRNRLGGATGLRLTATLAFDYPSPAAVARHLAERFGGDQAGRGTAGAQTVPAAGAPGAALEPIAVVGMACRLPGGITSPDELWHL</sequence>
<feature type="non-terminal residue" evidence="5">
    <location>
        <position position="230"/>
    </location>
</feature>
<dbReference type="SUPFAM" id="SSF47336">
    <property type="entry name" value="ACP-like"/>
    <property type="match status" value="1"/>
</dbReference>
<comment type="caution">
    <text evidence="5">The sequence shown here is derived from an EMBL/GenBank/DDBJ whole genome shotgun (WGS) entry which is preliminary data.</text>
</comment>
<dbReference type="PROSITE" id="PS50075">
    <property type="entry name" value="CARRIER"/>
    <property type="match status" value="1"/>
</dbReference>
<gene>
    <name evidence="5" type="ORF">MXD59_25955</name>
</gene>
<keyword evidence="2" id="KW-0597">Phosphoprotein</keyword>